<evidence type="ECO:0000313" key="3">
    <source>
        <dbReference type="Proteomes" id="UP000027058"/>
    </source>
</evidence>
<organism evidence="2 3">
    <name type="scientific">Fusobacterium necrophorum DJ-2</name>
    <dbReference type="NCBI Taxonomy" id="1441737"/>
    <lineage>
        <taxon>Bacteria</taxon>
        <taxon>Fusobacteriati</taxon>
        <taxon>Fusobacteriota</taxon>
        <taxon>Fusobacteriia</taxon>
        <taxon>Fusobacteriales</taxon>
        <taxon>Fusobacteriaceae</taxon>
        <taxon>Fusobacterium</taxon>
    </lineage>
</organism>
<dbReference type="Gene3D" id="1.10.530.10">
    <property type="match status" value="1"/>
</dbReference>
<reference evidence="2 3" key="1">
    <citation type="submission" date="2014-01" db="EMBL/GenBank/DDBJ databases">
        <title>Comparative genomics of Fusobacterium necrophorum wild isolates.</title>
        <authorList>
            <person name="Kittichotirat W."/>
            <person name="Bumgarner R.E."/>
            <person name="Lawrence P."/>
        </authorList>
    </citation>
    <scope>NUCLEOTIDE SEQUENCE [LARGE SCALE GENOMIC DNA]</scope>
    <source>
        <strain evidence="2 3">DJ-2</strain>
    </source>
</reference>
<gene>
    <name evidence="2" type="ORF">FUSO8_05870</name>
</gene>
<accession>A0AB73C2Y7</accession>
<dbReference type="Pfam" id="PF01464">
    <property type="entry name" value="SLT"/>
    <property type="match status" value="1"/>
</dbReference>
<proteinExistence type="predicted"/>
<protein>
    <recommendedName>
        <fullName evidence="1">Transglycosylase SLT domain-containing protein</fullName>
    </recommendedName>
</protein>
<feature type="domain" description="Transglycosylase SLT" evidence="1">
    <location>
        <begin position="1"/>
        <end position="68"/>
    </location>
</feature>
<dbReference type="SUPFAM" id="SSF53955">
    <property type="entry name" value="Lysozyme-like"/>
    <property type="match status" value="1"/>
</dbReference>
<dbReference type="AlphaFoldDB" id="A0AB73C2Y7"/>
<dbReference type="EMBL" id="JAAH01000061">
    <property type="protein sequence ID" value="KDE72251.1"/>
    <property type="molecule type" value="Genomic_DNA"/>
</dbReference>
<dbReference type="InterPro" id="IPR023346">
    <property type="entry name" value="Lysozyme-like_dom_sf"/>
</dbReference>
<comment type="caution">
    <text evidence="2">The sequence shown here is derived from an EMBL/GenBank/DDBJ whole genome shotgun (WGS) entry which is preliminary data.</text>
</comment>
<name>A0AB73C2Y7_9FUSO</name>
<evidence type="ECO:0000313" key="2">
    <source>
        <dbReference type="EMBL" id="KDE72251.1"/>
    </source>
</evidence>
<dbReference type="Proteomes" id="UP000027058">
    <property type="component" value="Unassembled WGS sequence"/>
</dbReference>
<dbReference type="InterPro" id="IPR008258">
    <property type="entry name" value="Transglycosylase_SLT_dom_1"/>
</dbReference>
<dbReference type="CDD" id="cd00254">
    <property type="entry name" value="LT-like"/>
    <property type="match status" value="1"/>
</dbReference>
<sequence length="98" mass="11203">MQLTQDTANYLKVNRKTIGENMKGGIKLLRELLDENNNDLVLTLASYNAGLGVVKKYNGVPPYTETKNYIERIMQGMSTISRNEIIIDSIDFDRKEDF</sequence>
<evidence type="ECO:0000259" key="1">
    <source>
        <dbReference type="Pfam" id="PF01464"/>
    </source>
</evidence>